<dbReference type="Proteomes" id="UP000250557">
    <property type="component" value="Chromosome"/>
</dbReference>
<dbReference type="Gene3D" id="3.90.580.10">
    <property type="entry name" value="Zinc finger, CHC2-type domain"/>
    <property type="match status" value="1"/>
</dbReference>
<dbReference type="InterPro" id="IPR034154">
    <property type="entry name" value="TOPRIM_DnaG/twinkle"/>
</dbReference>
<dbReference type="Pfam" id="PF13155">
    <property type="entry name" value="Toprim_2"/>
    <property type="match status" value="1"/>
</dbReference>
<dbReference type="Gene3D" id="3.40.1360.10">
    <property type="match status" value="1"/>
</dbReference>
<keyword evidence="4" id="KW-1185">Reference proteome</keyword>
<dbReference type="GO" id="GO:0008270">
    <property type="term" value="F:zinc ion binding"/>
    <property type="evidence" value="ECO:0007669"/>
    <property type="project" value="InterPro"/>
</dbReference>
<sequence>MKKEMDMKAERMSLDQIRALDIVAWLAGLGFEPEVVKKGYEYWYRSPLREEADASFKVNQRLNRWYDFGLAAGGNLVDLGLRYFGCTVSELLVRFNNGEGAGGQVLHIGKPVVAEPQLVVNDVRPIFSFPLKNYLHERGIPVAVADEFCVEVRYKVGGHELYGIGFKNDAGGYEVRSKIAKWCCSPKTITTYNYGATSVQVFEGFFDLLSWRVLHPYDDPCATNLVVLNSAAFFGRALPFLESHERVHLWLDNDATGKRYRNEALALVKRYWDESGFYSQFKDLNEWLCRKGLAPEQRQLLKVGGL</sequence>
<reference evidence="1 3" key="1">
    <citation type="submission" date="2019-08" db="EMBL/GenBank/DDBJ databases">
        <title>Comparative genome analysis confer to the adaptation heavy metal polluted environment.</title>
        <authorList>
            <person name="Li Y."/>
        </authorList>
    </citation>
    <scope>NUCLEOTIDE SEQUENCE [LARGE SCALE GENOMIC DNA]</scope>
    <source>
        <strain evidence="1 3">P2</strain>
    </source>
</reference>
<dbReference type="Proteomes" id="UP000663940">
    <property type="component" value="Chromosome"/>
</dbReference>
<organism evidence="1 3">
    <name type="scientific">Mucilaginibacter rubeus</name>
    <dbReference type="NCBI Taxonomy" id="2027860"/>
    <lineage>
        <taxon>Bacteria</taxon>
        <taxon>Pseudomonadati</taxon>
        <taxon>Bacteroidota</taxon>
        <taxon>Sphingobacteriia</taxon>
        <taxon>Sphingobacteriales</taxon>
        <taxon>Sphingobacteriaceae</taxon>
        <taxon>Mucilaginibacter</taxon>
    </lineage>
</organism>
<evidence type="ECO:0000313" key="2">
    <source>
        <dbReference type="EMBL" id="QTE48538.1"/>
    </source>
</evidence>
<dbReference type="EMBL" id="CP043451">
    <property type="protein sequence ID" value="QEM02716.1"/>
    <property type="molecule type" value="Genomic_DNA"/>
</dbReference>
<name>A0AAE6JC70_9SPHI</name>
<evidence type="ECO:0000313" key="1">
    <source>
        <dbReference type="EMBL" id="QEM02716.1"/>
    </source>
</evidence>
<evidence type="ECO:0000313" key="3">
    <source>
        <dbReference type="Proteomes" id="UP000250557"/>
    </source>
</evidence>
<dbReference type="GO" id="GO:0006260">
    <property type="term" value="P:DNA replication"/>
    <property type="evidence" value="ECO:0007669"/>
    <property type="project" value="InterPro"/>
</dbReference>
<dbReference type="AlphaFoldDB" id="A0AAE6JC70"/>
<protein>
    <submittedName>
        <fullName evidence="1">Toprim domain-containing protein</fullName>
    </submittedName>
</protein>
<evidence type="ECO:0000313" key="4">
    <source>
        <dbReference type="Proteomes" id="UP000663940"/>
    </source>
</evidence>
<dbReference type="SUPFAM" id="SSF57783">
    <property type="entry name" value="Zinc beta-ribbon"/>
    <property type="match status" value="1"/>
</dbReference>
<dbReference type="EMBL" id="CP071880">
    <property type="protein sequence ID" value="QTE48538.1"/>
    <property type="molecule type" value="Genomic_DNA"/>
</dbReference>
<dbReference type="RefSeq" id="WP_112657413.1">
    <property type="nucleotide sequence ID" value="NZ_CP043451.1"/>
</dbReference>
<proteinExistence type="predicted"/>
<reference evidence="2 4" key="2">
    <citation type="submission" date="2021-03" db="EMBL/GenBank/DDBJ databases">
        <title>Mucilaginibacter strains isolated from gold and copper mining confer multi heavy-metal resistance.</title>
        <authorList>
            <person name="Li Y."/>
        </authorList>
    </citation>
    <scope>NUCLEOTIDE SEQUENCE [LARGE SCALE GENOMIC DNA]</scope>
    <source>
        <strain evidence="2 4">P2-4</strain>
    </source>
</reference>
<gene>
    <name evidence="1" type="ORF">DIU31_003995</name>
    <name evidence="2" type="ORF">J3L21_23740</name>
</gene>
<accession>A0AAE6JC70</accession>
<dbReference type="GO" id="GO:0003677">
    <property type="term" value="F:DNA binding"/>
    <property type="evidence" value="ECO:0007669"/>
    <property type="project" value="InterPro"/>
</dbReference>
<dbReference type="InterPro" id="IPR036977">
    <property type="entry name" value="DNA_primase_Znf_CHC2"/>
</dbReference>
<dbReference type="CDD" id="cd01029">
    <property type="entry name" value="TOPRIM_primases"/>
    <property type="match status" value="1"/>
</dbReference>